<keyword evidence="7" id="KW-0808">Transferase</keyword>
<comment type="similarity">
    <text evidence="4">In the C-terminal section; belongs to the protein kinase superfamily. Ser/Thr protein kinase family.</text>
</comment>
<keyword evidence="15 21" id="KW-0472">Membrane</keyword>
<comment type="similarity">
    <text evidence="2">Belongs to the leguminous lectin family.</text>
</comment>
<dbReference type="Gene3D" id="2.60.120.200">
    <property type="match status" value="1"/>
</dbReference>
<comment type="subcellular location">
    <subcellularLocation>
        <location evidence="1">Membrane</location>
        <topology evidence="1">Single-pass type I membrane protein</topology>
    </subcellularLocation>
</comment>
<keyword evidence="12" id="KW-0418">Kinase</keyword>
<dbReference type="Gene3D" id="1.10.510.10">
    <property type="entry name" value="Transferase(Phosphotransferase) domain 1"/>
    <property type="match status" value="1"/>
</dbReference>
<feature type="region of interest" description="Disordered" evidence="20">
    <location>
        <begin position="179"/>
        <end position="201"/>
    </location>
</feature>
<dbReference type="GO" id="GO:0005524">
    <property type="term" value="F:ATP binding"/>
    <property type="evidence" value="ECO:0007669"/>
    <property type="project" value="UniProtKB-UniRule"/>
</dbReference>
<keyword evidence="16" id="KW-0675">Receptor</keyword>
<name>A0A6M2EVS4_9ROSI</name>
<sequence length="730" mass="81730">MKNNNKHHLALLLFPIILFCQPISAIDFVFNGFNSSSVSLYGSAVFESRILTLTNQTSFTIGRALYPVKIPTKAPNSSFVYPFSTSFIFAMAPYKNVLPGHGLVFLFVPFTGIEGGSAAQHLGFLNITNDRSPNNHMLGIEFDVFSNQEFNDMNANHVGLDVNSLTSIAAADAGYWADNSSSSSSSSSNGNSSDDDRKSFKEQQLNNGKNYQVWIDYADSLINVTMAPAGMKRPSRPLLNVSLNLSEVFEDEMYVGFTSSTGQLVQSHKILAWSFSNSNFSLSERLITTALPSFVLPKDPFYRSKVFIAGATVGGVLLVVSAATIIWFLIKRRQRKAREREEMEDWELEYWPHRIRYQDIEAATKGFSEENVIGIGGNGKVYKGVLPGGTEIAVKRISHENDGMREFLAEISSLGRLKHRSLVGLRGWCKRERGVFMLVYDYMENGSLEKRVFDCDESKMLSCEERIRILKDVASALLYLHEGWESQVLHRDIKASNVLLDKDMNGRLGDFGLARVHGHGQVPSTTRVVGTIGYMAPEVVRSGRASARTDVFGFGVLILEVMCGRRPIEEGQPPLVESVWQLMLQGQSLNALDERLKARGEQFDEGEVERMLHVGLLCAYPDSKVRPTMRQVVKVMEGNNELGEIESEDMDTCLLQQMKSKDFWSSYSQSSSHGSHPTFDEIRRYNSSSMSLSWSNTVVEDFPWQAWKKLQKLAGSRSNSIKNETMGREP</sequence>
<evidence type="ECO:0000256" key="15">
    <source>
        <dbReference type="ARBA" id="ARBA00023136"/>
    </source>
</evidence>
<dbReference type="GO" id="GO:0004674">
    <property type="term" value="F:protein serine/threonine kinase activity"/>
    <property type="evidence" value="ECO:0007669"/>
    <property type="project" value="UniProtKB-KW"/>
</dbReference>
<evidence type="ECO:0000256" key="9">
    <source>
        <dbReference type="ARBA" id="ARBA00022729"/>
    </source>
</evidence>
<organism evidence="24">
    <name type="scientific">Populus davidiana</name>
    <dbReference type="NCBI Taxonomy" id="266767"/>
    <lineage>
        <taxon>Eukaryota</taxon>
        <taxon>Viridiplantae</taxon>
        <taxon>Streptophyta</taxon>
        <taxon>Embryophyta</taxon>
        <taxon>Tracheophyta</taxon>
        <taxon>Spermatophyta</taxon>
        <taxon>Magnoliopsida</taxon>
        <taxon>eudicotyledons</taxon>
        <taxon>Gunneridae</taxon>
        <taxon>Pentapetalae</taxon>
        <taxon>rosids</taxon>
        <taxon>fabids</taxon>
        <taxon>Malpighiales</taxon>
        <taxon>Salicaceae</taxon>
        <taxon>Saliceae</taxon>
        <taxon>Populus</taxon>
    </lineage>
</organism>
<evidence type="ECO:0000256" key="22">
    <source>
        <dbReference type="SAM" id="SignalP"/>
    </source>
</evidence>
<dbReference type="PROSITE" id="PS00108">
    <property type="entry name" value="PROTEIN_KINASE_ST"/>
    <property type="match status" value="1"/>
</dbReference>
<dbReference type="Gene3D" id="3.30.200.20">
    <property type="entry name" value="Phosphorylase Kinase, domain 1"/>
    <property type="match status" value="1"/>
</dbReference>
<feature type="compositionally biased region" description="Low complexity" evidence="20">
    <location>
        <begin position="179"/>
        <end position="192"/>
    </location>
</feature>
<feature type="chain" id="PRO_5026772571" description="non-specific serine/threonine protein kinase" evidence="22">
    <location>
        <begin position="26"/>
        <end position="730"/>
    </location>
</feature>
<evidence type="ECO:0000256" key="12">
    <source>
        <dbReference type="ARBA" id="ARBA00022777"/>
    </source>
</evidence>
<dbReference type="EMBL" id="GILB01009154">
    <property type="protein sequence ID" value="NUU89487.1"/>
    <property type="molecule type" value="Transcribed_RNA"/>
</dbReference>
<evidence type="ECO:0000256" key="20">
    <source>
        <dbReference type="SAM" id="MobiDB-lite"/>
    </source>
</evidence>
<dbReference type="SMART" id="SM00220">
    <property type="entry name" value="S_TKc"/>
    <property type="match status" value="1"/>
</dbReference>
<keyword evidence="6" id="KW-0723">Serine/threonine-protein kinase</keyword>
<dbReference type="InterPro" id="IPR017441">
    <property type="entry name" value="Protein_kinase_ATP_BS"/>
</dbReference>
<evidence type="ECO:0000256" key="1">
    <source>
        <dbReference type="ARBA" id="ARBA00004479"/>
    </source>
</evidence>
<feature type="transmembrane region" description="Helical" evidence="21">
    <location>
        <begin position="306"/>
        <end position="330"/>
    </location>
</feature>
<accession>A0A6M2EVS4</accession>
<evidence type="ECO:0000256" key="10">
    <source>
        <dbReference type="ARBA" id="ARBA00022734"/>
    </source>
</evidence>
<dbReference type="FunFam" id="1.10.510.10:FF:000108">
    <property type="entry name" value="L-type lectin-domain containing receptor kinase S.4"/>
    <property type="match status" value="1"/>
</dbReference>
<evidence type="ECO:0000256" key="18">
    <source>
        <dbReference type="ARBA" id="ARBA00048679"/>
    </source>
</evidence>
<evidence type="ECO:0000256" key="4">
    <source>
        <dbReference type="ARBA" id="ARBA00010217"/>
    </source>
</evidence>
<dbReference type="InterPro" id="IPR011009">
    <property type="entry name" value="Kinase-like_dom_sf"/>
</dbReference>
<evidence type="ECO:0000256" key="3">
    <source>
        <dbReference type="ARBA" id="ARBA00008536"/>
    </source>
</evidence>
<dbReference type="FunFam" id="2.60.120.200:FF:000246">
    <property type="entry name" value="L-type lectin-domain containing receptor kinase V.9"/>
    <property type="match status" value="1"/>
</dbReference>
<dbReference type="Pfam" id="PF00139">
    <property type="entry name" value="Lectin_legB"/>
    <property type="match status" value="1"/>
</dbReference>
<dbReference type="CDD" id="cd06899">
    <property type="entry name" value="lectin_legume_LecRK_Arcelin_ConA"/>
    <property type="match status" value="1"/>
</dbReference>
<comment type="catalytic activity">
    <reaction evidence="17">
        <text>L-threonyl-[protein] + ATP = O-phospho-L-threonyl-[protein] + ADP + H(+)</text>
        <dbReference type="Rhea" id="RHEA:46608"/>
        <dbReference type="Rhea" id="RHEA-COMP:11060"/>
        <dbReference type="Rhea" id="RHEA-COMP:11605"/>
        <dbReference type="ChEBI" id="CHEBI:15378"/>
        <dbReference type="ChEBI" id="CHEBI:30013"/>
        <dbReference type="ChEBI" id="CHEBI:30616"/>
        <dbReference type="ChEBI" id="CHEBI:61977"/>
        <dbReference type="ChEBI" id="CHEBI:456216"/>
        <dbReference type="EC" id="2.7.11.1"/>
    </reaction>
</comment>
<comment type="similarity">
    <text evidence="3">In the N-terminal section; belongs to the leguminous lectin family.</text>
</comment>
<evidence type="ECO:0000256" key="7">
    <source>
        <dbReference type="ARBA" id="ARBA00022679"/>
    </source>
</evidence>
<evidence type="ECO:0000256" key="6">
    <source>
        <dbReference type="ARBA" id="ARBA00022527"/>
    </source>
</evidence>
<evidence type="ECO:0000256" key="2">
    <source>
        <dbReference type="ARBA" id="ARBA00007606"/>
    </source>
</evidence>
<keyword evidence="13 19" id="KW-0067">ATP-binding</keyword>
<dbReference type="GO" id="GO:0030246">
    <property type="term" value="F:carbohydrate binding"/>
    <property type="evidence" value="ECO:0007669"/>
    <property type="project" value="UniProtKB-KW"/>
</dbReference>
<comment type="catalytic activity">
    <reaction evidence="18">
        <text>L-seryl-[protein] + ATP = O-phospho-L-seryl-[protein] + ADP + H(+)</text>
        <dbReference type="Rhea" id="RHEA:17989"/>
        <dbReference type="Rhea" id="RHEA-COMP:9863"/>
        <dbReference type="Rhea" id="RHEA-COMP:11604"/>
        <dbReference type="ChEBI" id="CHEBI:15378"/>
        <dbReference type="ChEBI" id="CHEBI:29999"/>
        <dbReference type="ChEBI" id="CHEBI:30616"/>
        <dbReference type="ChEBI" id="CHEBI:83421"/>
        <dbReference type="ChEBI" id="CHEBI:456216"/>
        <dbReference type="EC" id="2.7.11.1"/>
    </reaction>
</comment>
<reference evidence="24" key="1">
    <citation type="submission" date="2020-03" db="EMBL/GenBank/DDBJ databases">
        <authorList>
            <person name="Zhang R."/>
        </authorList>
    </citation>
    <scope>NUCLEOTIDE SEQUENCE</scope>
</reference>
<dbReference type="FunFam" id="3.30.200.20:FF:000621">
    <property type="entry name" value="Putative L-type lectin-domain containing receptor kinase VII.2"/>
    <property type="match status" value="1"/>
</dbReference>
<protein>
    <recommendedName>
        <fullName evidence="5">non-specific serine/threonine protein kinase</fullName>
        <ecNumber evidence="5">2.7.11.1</ecNumber>
    </recommendedName>
</protein>
<dbReference type="InterPro" id="IPR008271">
    <property type="entry name" value="Ser/Thr_kinase_AS"/>
</dbReference>
<dbReference type="PROSITE" id="PS50011">
    <property type="entry name" value="PROTEIN_KINASE_DOM"/>
    <property type="match status" value="1"/>
</dbReference>
<dbReference type="PANTHER" id="PTHR27007">
    <property type="match status" value="1"/>
</dbReference>
<dbReference type="GO" id="GO:0016020">
    <property type="term" value="C:membrane"/>
    <property type="evidence" value="ECO:0007669"/>
    <property type="project" value="UniProtKB-SubCell"/>
</dbReference>
<dbReference type="InterPro" id="IPR000719">
    <property type="entry name" value="Prot_kinase_dom"/>
</dbReference>
<dbReference type="CDD" id="cd12087">
    <property type="entry name" value="TM_EGFR-like"/>
    <property type="match status" value="1"/>
</dbReference>
<feature type="signal peptide" evidence="22">
    <location>
        <begin position="1"/>
        <end position="25"/>
    </location>
</feature>
<dbReference type="InterPro" id="IPR013320">
    <property type="entry name" value="ConA-like_dom_sf"/>
</dbReference>
<keyword evidence="11 19" id="KW-0547">Nucleotide-binding</keyword>
<dbReference type="InterPro" id="IPR001220">
    <property type="entry name" value="Legume_lectin_dom"/>
</dbReference>
<evidence type="ECO:0000256" key="5">
    <source>
        <dbReference type="ARBA" id="ARBA00012513"/>
    </source>
</evidence>
<dbReference type="InterPro" id="IPR050528">
    <property type="entry name" value="L-type_Lectin-RKs"/>
</dbReference>
<feature type="domain" description="Protein kinase" evidence="23">
    <location>
        <begin position="367"/>
        <end position="642"/>
    </location>
</feature>
<evidence type="ECO:0000256" key="16">
    <source>
        <dbReference type="ARBA" id="ARBA00023170"/>
    </source>
</evidence>
<dbReference type="AlphaFoldDB" id="A0A6M2EVS4"/>
<evidence type="ECO:0000256" key="17">
    <source>
        <dbReference type="ARBA" id="ARBA00047899"/>
    </source>
</evidence>
<keyword evidence="10" id="KW-0430">Lectin</keyword>
<evidence type="ECO:0000256" key="19">
    <source>
        <dbReference type="PROSITE-ProRule" id="PRU10141"/>
    </source>
</evidence>
<evidence type="ECO:0000313" key="24">
    <source>
        <dbReference type="EMBL" id="NUU89487.1"/>
    </source>
</evidence>
<evidence type="ECO:0000256" key="13">
    <source>
        <dbReference type="ARBA" id="ARBA00022840"/>
    </source>
</evidence>
<dbReference type="SUPFAM" id="SSF56112">
    <property type="entry name" value="Protein kinase-like (PK-like)"/>
    <property type="match status" value="1"/>
</dbReference>
<dbReference type="SUPFAM" id="SSF49899">
    <property type="entry name" value="Concanavalin A-like lectins/glucanases"/>
    <property type="match status" value="1"/>
</dbReference>
<evidence type="ECO:0000256" key="21">
    <source>
        <dbReference type="SAM" id="Phobius"/>
    </source>
</evidence>
<proteinExistence type="inferred from homology"/>
<dbReference type="CDD" id="cd14066">
    <property type="entry name" value="STKc_IRAK"/>
    <property type="match status" value="1"/>
</dbReference>
<evidence type="ECO:0000256" key="14">
    <source>
        <dbReference type="ARBA" id="ARBA00022989"/>
    </source>
</evidence>
<feature type="binding site" evidence="19">
    <location>
        <position position="395"/>
    </location>
    <ligand>
        <name>ATP</name>
        <dbReference type="ChEBI" id="CHEBI:30616"/>
    </ligand>
</feature>
<evidence type="ECO:0000259" key="23">
    <source>
        <dbReference type="PROSITE" id="PS50011"/>
    </source>
</evidence>
<evidence type="ECO:0000256" key="11">
    <source>
        <dbReference type="ARBA" id="ARBA00022741"/>
    </source>
</evidence>
<dbReference type="Pfam" id="PF00069">
    <property type="entry name" value="Pkinase"/>
    <property type="match status" value="1"/>
</dbReference>
<dbReference type="EC" id="2.7.11.1" evidence="5"/>
<dbReference type="PROSITE" id="PS00107">
    <property type="entry name" value="PROTEIN_KINASE_ATP"/>
    <property type="match status" value="1"/>
</dbReference>
<keyword evidence="8 21" id="KW-0812">Transmembrane</keyword>
<keyword evidence="14 21" id="KW-1133">Transmembrane helix</keyword>
<keyword evidence="9 22" id="KW-0732">Signal</keyword>
<evidence type="ECO:0000256" key="8">
    <source>
        <dbReference type="ARBA" id="ARBA00022692"/>
    </source>
</evidence>